<feature type="region of interest" description="Disordered" evidence="1">
    <location>
        <begin position="124"/>
        <end position="163"/>
    </location>
</feature>
<dbReference type="EMBL" id="GL832972">
    <property type="protein sequence ID" value="EGD75559.1"/>
    <property type="molecule type" value="Genomic_DNA"/>
</dbReference>
<dbReference type="GeneID" id="16072575"/>
<keyword evidence="3" id="KW-1185">Reference proteome</keyword>
<evidence type="ECO:0000313" key="3">
    <source>
        <dbReference type="Proteomes" id="UP000007799"/>
    </source>
</evidence>
<sequence>MASFAPRAGSPAMFELFDDAQMMSSFGDLLDLASFDLDVALPPTTSAPMATPITTDTTTSSISSTDVCVPHMDSMDLALDSLASVGSTDADLDSALDSYFAGEEPAYPPLSTLNLESLAIVGGAPSSPASSSTISGMRISTPCSPAESAYTSSSSSSSPPSAAEAWSTMATTWSFHGQGNSVGVEAEAASMAPPSPMFASVASSPPASSGYSSPASSPVRRQSTPPASPAADKNQKKKTKTKKQNRQQQQQQQQQGIACTLSAAEEQLKQWLCTHTRAGGITTENVMDLVAHDGNRMAPARKKDRSSPKNAFFFRLAALDVDKMTFKAIKKTLARLDRPDRSALVELYVDERRKVQNQRSQAKKREQERMGVNTLKTNNINLRQAVADADTQLAGLQLLLTSVLRANGQVPQQQQPQPLCC</sequence>
<feature type="compositionally biased region" description="Low complexity" evidence="1">
    <location>
        <begin position="144"/>
        <end position="163"/>
    </location>
</feature>
<name>F2UFJ1_SALR5</name>
<gene>
    <name evidence="2" type="ORF">PTSG_06629</name>
</gene>
<protein>
    <submittedName>
        <fullName evidence="2">Uncharacterized protein</fullName>
    </submittedName>
</protein>
<dbReference type="AlphaFoldDB" id="F2UFJ1"/>
<organism evidence="3">
    <name type="scientific">Salpingoeca rosetta (strain ATCC 50818 / BSB-021)</name>
    <dbReference type="NCBI Taxonomy" id="946362"/>
    <lineage>
        <taxon>Eukaryota</taxon>
        <taxon>Choanoflagellata</taxon>
        <taxon>Craspedida</taxon>
        <taxon>Salpingoecidae</taxon>
        <taxon>Salpingoeca</taxon>
    </lineage>
</organism>
<reference evidence="2" key="1">
    <citation type="submission" date="2009-08" db="EMBL/GenBank/DDBJ databases">
        <title>Annotation of Salpingoeca rosetta.</title>
        <authorList>
            <consortium name="The Broad Institute Genome Sequencing Platform"/>
            <person name="Russ C."/>
            <person name="Cuomo C."/>
            <person name="Burger G."/>
            <person name="Gray M.W."/>
            <person name="Holland P.W.H."/>
            <person name="King N."/>
            <person name="Lang F.B.F."/>
            <person name="Roger A.J."/>
            <person name="Ruiz-Trillo I."/>
            <person name="Young S.K."/>
            <person name="Zeng Q."/>
            <person name="Gargeya S."/>
            <person name="Alvarado L."/>
            <person name="Berlin A."/>
            <person name="Chapman S.B."/>
            <person name="Chen Z."/>
            <person name="Freedman E."/>
            <person name="Gellesch M."/>
            <person name="Goldberg J."/>
            <person name="Griggs A."/>
            <person name="Gujja S."/>
            <person name="Heilman E."/>
            <person name="Heiman D."/>
            <person name="Howarth C."/>
            <person name="Mehta T."/>
            <person name="Neiman D."/>
            <person name="Pearson M."/>
            <person name="Roberts A."/>
            <person name="Saif S."/>
            <person name="Shea T."/>
            <person name="Shenoy N."/>
            <person name="Sisk P."/>
            <person name="Stolte C."/>
            <person name="Sykes S."/>
            <person name="White J."/>
            <person name="Yandava C."/>
            <person name="Haas B."/>
            <person name="Nusbaum C."/>
            <person name="Birren B."/>
        </authorList>
    </citation>
    <scope>NUCLEOTIDE SEQUENCE [LARGE SCALE GENOMIC DNA]</scope>
    <source>
        <strain evidence="2">ATCC 50818</strain>
    </source>
</reference>
<dbReference type="InParanoid" id="F2UFJ1"/>
<proteinExistence type="predicted"/>
<evidence type="ECO:0000256" key="1">
    <source>
        <dbReference type="SAM" id="MobiDB-lite"/>
    </source>
</evidence>
<dbReference type="KEGG" id="sre:PTSG_06629"/>
<dbReference type="Proteomes" id="UP000007799">
    <property type="component" value="Unassembled WGS sequence"/>
</dbReference>
<feature type="region of interest" description="Disordered" evidence="1">
    <location>
        <begin position="194"/>
        <end position="251"/>
    </location>
</feature>
<dbReference type="RefSeq" id="XP_004992016.1">
    <property type="nucleotide sequence ID" value="XM_004991959.1"/>
</dbReference>
<feature type="compositionally biased region" description="Low complexity" evidence="1">
    <location>
        <begin position="194"/>
        <end position="218"/>
    </location>
</feature>
<accession>F2UFJ1</accession>
<evidence type="ECO:0000313" key="2">
    <source>
        <dbReference type="EMBL" id="EGD75559.1"/>
    </source>
</evidence>
<feature type="compositionally biased region" description="Basic residues" evidence="1">
    <location>
        <begin position="235"/>
        <end position="245"/>
    </location>
</feature>